<proteinExistence type="predicted"/>
<sequence>MRVMVQEQIRASMELIREGVRSELKRTIRITTTMLKMNLLIDVNADESNLQEAKNQGEKNV</sequence>
<evidence type="ECO:0000313" key="2">
    <source>
        <dbReference type="Proteomes" id="UP001150942"/>
    </source>
</evidence>
<dbReference type="AlphaFoldDB" id="A0A9W9T4J4"/>
<name>A0A9W9T4J4_9EURO</name>
<protein>
    <submittedName>
        <fullName evidence="1">Uncharacterized protein</fullName>
    </submittedName>
</protein>
<keyword evidence="2" id="KW-1185">Reference proteome</keyword>
<accession>A0A9W9T4J4</accession>
<dbReference type="EMBL" id="JAPQKQ010000002">
    <property type="protein sequence ID" value="KAJ5208325.1"/>
    <property type="molecule type" value="Genomic_DNA"/>
</dbReference>
<organism evidence="1 2">
    <name type="scientific">Penicillium cf. viridicatum</name>
    <dbReference type="NCBI Taxonomy" id="2972119"/>
    <lineage>
        <taxon>Eukaryota</taxon>
        <taxon>Fungi</taxon>
        <taxon>Dikarya</taxon>
        <taxon>Ascomycota</taxon>
        <taxon>Pezizomycotina</taxon>
        <taxon>Eurotiomycetes</taxon>
        <taxon>Eurotiomycetidae</taxon>
        <taxon>Eurotiales</taxon>
        <taxon>Aspergillaceae</taxon>
        <taxon>Penicillium</taxon>
    </lineage>
</organism>
<reference evidence="1" key="2">
    <citation type="journal article" date="2023" name="IMA Fungus">
        <title>Comparative genomic study of the Penicillium genus elucidates a diverse pangenome and 15 lateral gene transfer events.</title>
        <authorList>
            <person name="Petersen C."/>
            <person name="Sorensen T."/>
            <person name="Nielsen M.R."/>
            <person name="Sondergaard T.E."/>
            <person name="Sorensen J.L."/>
            <person name="Fitzpatrick D.A."/>
            <person name="Frisvad J.C."/>
            <person name="Nielsen K.L."/>
        </authorList>
    </citation>
    <scope>NUCLEOTIDE SEQUENCE</scope>
    <source>
        <strain evidence="1">IBT 20477</strain>
    </source>
</reference>
<evidence type="ECO:0000313" key="1">
    <source>
        <dbReference type="EMBL" id="KAJ5208325.1"/>
    </source>
</evidence>
<reference evidence="1" key="1">
    <citation type="submission" date="2022-11" db="EMBL/GenBank/DDBJ databases">
        <authorList>
            <person name="Petersen C."/>
        </authorList>
    </citation>
    <scope>NUCLEOTIDE SEQUENCE</scope>
    <source>
        <strain evidence="1">IBT 20477</strain>
    </source>
</reference>
<dbReference type="Proteomes" id="UP001150942">
    <property type="component" value="Unassembled WGS sequence"/>
</dbReference>
<gene>
    <name evidence="1" type="ORF">N7449_002704</name>
</gene>
<comment type="caution">
    <text evidence="1">The sequence shown here is derived from an EMBL/GenBank/DDBJ whole genome shotgun (WGS) entry which is preliminary data.</text>
</comment>